<comment type="caution">
    <text evidence="9">The sequence shown here is derived from an EMBL/GenBank/DDBJ whole genome shotgun (WGS) entry which is preliminary data.</text>
</comment>
<keyword evidence="5 7" id="KW-0472">Membrane</keyword>
<sequence length="482" mass="51406">MTDTAATVEASNGIPVPEEGTPEFAEMNKMTRVAIPIVLIIFTLGVLQQQAFGMIYVNIGKQLGQSGLAPLITSLPGIVLGIVCVIYGSLGDFVSLKKMMILGTIVFVLGSILGCFGTFNIWIVIAARVLQSAGWQVSGSIFLVLVSKYVEKKKRVIWYGVFVAVFRFSAALGVFLAGYMTLLDWRWLFGIGVIAVFFIPVLAKNLPDQHAKGAHIDGIGFTLIGLFAAAVTMFFTDMNWGWGIACIVTLVAFIVYINKAKAPFITPKMLTNPAFAMTMTVIFIGYFFSYTLNAGVNAIGLNVYGIDSSKVSNLLVWSIILAGIMGFAAGPIIQKIGRKASVILALACMGGGLIVIAFLIPAGKFWALAVAPCIYYFGTSFFYQPIVDTATLTVEAEESGRALGFNDLIQAITGSIGVALFGQLMAKGSMGGGSLAGTSTGLASTYANVFMIGGVIILVAMVIFICSMKMIYGHSRVAEEEQ</sequence>
<dbReference type="OrthoDB" id="7375466at2"/>
<feature type="transmembrane region" description="Helical" evidence="7">
    <location>
        <begin position="185"/>
        <end position="203"/>
    </location>
</feature>
<dbReference type="PANTHER" id="PTHR42718">
    <property type="entry name" value="MAJOR FACILITATOR SUPERFAMILY MULTIDRUG TRANSPORTER MFSC"/>
    <property type="match status" value="1"/>
</dbReference>
<feature type="transmembrane region" description="Helical" evidence="7">
    <location>
        <begin position="446"/>
        <end position="466"/>
    </location>
</feature>
<dbReference type="GO" id="GO:0005886">
    <property type="term" value="C:plasma membrane"/>
    <property type="evidence" value="ECO:0007669"/>
    <property type="project" value="UniProtKB-SubCell"/>
</dbReference>
<accession>A0A366K847</accession>
<protein>
    <submittedName>
        <fullName evidence="9">MFS transporter</fullName>
    </submittedName>
</protein>
<dbReference type="PROSITE" id="PS50850">
    <property type="entry name" value="MFS"/>
    <property type="match status" value="1"/>
</dbReference>
<feature type="transmembrane region" description="Helical" evidence="7">
    <location>
        <begin position="33"/>
        <end position="56"/>
    </location>
</feature>
<proteinExistence type="predicted"/>
<feature type="domain" description="Major facilitator superfamily (MFS) profile" evidence="8">
    <location>
        <begin position="29"/>
        <end position="472"/>
    </location>
</feature>
<dbReference type="SUPFAM" id="SSF103473">
    <property type="entry name" value="MFS general substrate transporter"/>
    <property type="match status" value="1"/>
</dbReference>
<dbReference type="InterPro" id="IPR020846">
    <property type="entry name" value="MFS_dom"/>
</dbReference>
<name>A0A366K847_9BIFI</name>
<feature type="transmembrane region" description="Helical" evidence="7">
    <location>
        <begin position="269"/>
        <end position="288"/>
    </location>
</feature>
<feature type="transmembrane region" description="Helical" evidence="7">
    <location>
        <begin position="68"/>
        <end position="88"/>
    </location>
</feature>
<feature type="transmembrane region" description="Helical" evidence="7">
    <location>
        <begin position="240"/>
        <end position="257"/>
    </location>
</feature>
<dbReference type="EMBL" id="PDCG01000003">
    <property type="protein sequence ID" value="RBP97920.1"/>
    <property type="molecule type" value="Genomic_DNA"/>
</dbReference>
<evidence type="ECO:0000256" key="6">
    <source>
        <dbReference type="SAM" id="MobiDB-lite"/>
    </source>
</evidence>
<dbReference type="Proteomes" id="UP000252530">
    <property type="component" value="Unassembled WGS sequence"/>
</dbReference>
<keyword evidence="3 7" id="KW-0812">Transmembrane</keyword>
<feature type="transmembrane region" description="Helical" evidence="7">
    <location>
        <begin position="314"/>
        <end position="333"/>
    </location>
</feature>
<dbReference type="PANTHER" id="PTHR42718:SF9">
    <property type="entry name" value="MAJOR FACILITATOR SUPERFAMILY MULTIDRUG TRANSPORTER MFSC"/>
    <property type="match status" value="1"/>
</dbReference>
<feature type="transmembrane region" description="Helical" evidence="7">
    <location>
        <begin position="215"/>
        <end position="234"/>
    </location>
</feature>
<organism evidence="9 10">
    <name type="scientific">Bifidobacterium aemilianum</name>
    <dbReference type="NCBI Taxonomy" id="2493120"/>
    <lineage>
        <taxon>Bacteria</taxon>
        <taxon>Bacillati</taxon>
        <taxon>Actinomycetota</taxon>
        <taxon>Actinomycetes</taxon>
        <taxon>Bifidobacteriales</taxon>
        <taxon>Bifidobacteriaceae</taxon>
        <taxon>Bifidobacterium</taxon>
    </lineage>
</organism>
<keyword evidence="2" id="KW-0813">Transport</keyword>
<feature type="transmembrane region" description="Helical" evidence="7">
    <location>
        <begin position="340"/>
        <end position="360"/>
    </location>
</feature>
<keyword evidence="4 7" id="KW-1133">Transmembrane helix</keyword>
<evidence type="ECO:0000256" key="7">
    <source>
        <dbReference type="SAM" id="Phobius"/>
    </source>
</evidence>
<feature type="region of interest" description="Disordered" evidence="6">
    <location>
        <begin position="1"/>
        <end position="20"/>
    </location>
</feature>
<evidence type="ECO:0000313" key="9">
    <source>
        <dbReference type="EMBL" id="RBP97920.1"/>
    </source>
</evidence>
<evidence type="ECO:0000256" key="1">
    <source>
        <dbReference type="ARBA" id="ARBA00004651"/>
    </source>
</evidence>
<dbReference type="AlphaFoldDB" id="A0A366K847"/>
<dbReference type="RefSeq" id="WP_113860169.1">
    <property type="nucleotide sequence ID" value="NZ_PDCG01000003.1"/>
</dbReference>
<dbReference type="GO" id="GO:0022857">
    <property type="term" value="F:transmembrane transporter activity"/>
    <property type="evidence" value="ECO:0007669"/>
    <property type="project" value="InterPro"/>
</dbReference>
<feature type="transmembrane region" description="Helical" evidence="7">
    <location>
        <begin position="133"/>
        <end position="150"/>
    </location>
</feature>
<feature type="transmembrane region" description="Helical" evidence="7">
    <location>
        <begin position="100"/>
        <end position="127"/>
    </location>
</feature>
<dbReference type="PRINTS" id="PR01036">
    <property type="entry name" value="TCRTETB"/>
</dbReference>
<feature type="transmembrane region" description="Helical" evidence="7">
    <location>
        <begin position="157"/>
        <end position="179"/>
    </location>
</feature>
<evidence type="ECO:0000256" key="4">
    <source>
        <dbReference type="ARBA" id="ARBA00022989"/>
    </source>
</evidence>
<keyword evidence="10" id="KW-1185">Reference proteome</keyword>
<evidence type="ECO:0000256" key="3">
    <source>
        <dbReference type="ARBA" id="ARBA00022692"/>
    </source>
</evidence>
<evidence type="ECO:0000313" key="10">
    <source>
        <dbReference type="Proteomes" id="UP000252530"/>
    </source>
</evidence>
<dbReference type="InterPro" id="IPR036259">
    <property type="entry name" value="MFS_trans_sf"/>
</dbReference>
<dbReference type="InterPro" id="IPR011701">
    <property type="entry name" value="MFS"/>
</dbReference>
<feature type="transmembrane region" description="Helical" evidence="7">
    <location>
        <begin position="408"/>
        <end position="426"/>
    </location>
</feature>
<dbReference type="Pfam" id="PF07690">
    <property type="entry name" value="MFS_1"/>
    <property type="match status" value="1"/>
</dbReference>
<reference evidence="9 10" key="1">
    <citation type="submission" date="2017-10" db="EMBL/GenBank/DDBJ databases">
        <title>Bifidobacterium xylocopum sp. nov. and Bifidobacterium aemilianum sp. nov., from the carpenter bee (Xylocopa violacea) digestive tract.</title>
        <authorList>
            <person name="Alberoni D."/>
            <person name="Baffoni L."/>
            <person name="Di Gioia D."/>
            <person name="Gaggia F."/>
            <person name="Biavati B."/>
        </authorList>
    </citation>
    <scope>NUCLEOTIDE SEQUENCE [LARGE SCALE GENOMIC DNA]</scope>
    <source>
        <strain evidence="9 10">XV10</strain>
    </source>
</reference>
<comment type="subcellular location">
    <subcellularLocation>
        <location evidence="1">Cell membrane</location>
        <topology evidence="1">Multi-pass membrane protein</topology>
    </subcellularLocation>
</comment>
<evidence type="ECO:0000256" key="2">
    <source>
        <dbReference type="ARBA" id="ARBA00022448"/>
    </source>
</evidence>
<gene>
    <name evidence="9" type="ORF">CRD60_04900</name>
</gene>
<feature type="transmembrane region" description="Helical" evidence="7">
    <location>
        <begin position="366"/>
        <end position="387"/>
    </location>
</feature>
<evidence type="ECO:0000259" key="8">
    <source>
        <dbReference type="PROSITE" id="PS50850"/>
    </source>
</evidence>
<dbReference type="Gene3D" id="1.20.1250.20">
    <property type="entry name" value="MFS general substrate transporter like domains"/>
    <property type="match status" value="2"/>
</dbReference>
<evidence type="ECO:0000256" key="5">
    <source>
        <dbReference type="ARBA" id="ARBA00023136"/>
    </source>
</evidence>